<dbReference type="EMBL" id="JAQQAF010000008">
    <property type="protein sequence ID" value="KAJ8468079.1"/>
    <property type="molecule type" value="Genomic_DNA"/>
</dbReference>
<proteinExistence type="predicted"/>
<keyword evidence="2" id="KW-1185">Reference proteome</keyword>
<comment type="caution">
    <text evidence="1">The sequence shown here is derived from an EMBL/GenBank/DDBJ whole genome shotgun (WGS) entry which is preliminary data.</text>
</comment>
<dbReference type="Proteomes" id="UP001222027">
    <property type="component" value="Unassembled WGS sequence"/>
</dbReference>
<evidence type="ECO:0000313" key="2">
    <source>
        <dbReference type="Proteomes" id="UP001222027"/>
    </source>
</evidence>
<dbReference type="AlphaFoldDB" id="A0AAV8QAD4"/>
<protein>
    <submittedName>
        <fullName evidence="1">Uncharacterized protein</fullName>
    </submittedName>
</protein>
<sequence length="161" mass="17654">MVSVGLRHDGDKRRTQLPAVRFKKTLAATMSAADRRSSSHSSCHRVLKPLPRIRDLLSSDPFFDRFETASFKPFHPIHDNDGERPVSLLAAHQKKSDGALPALTPASPAEAVREARVKAGEGRGRGNVTRGQDSVQKCGHRRCSHFGFADTAVLENRFGAT</sequence>
<evidence type="ECO:0000313" key="1">
    <source>
        <dbReference type="EMBL" id="KAJ8468079.1"/>
    </source>
</evidence>
<accession>A0AAV8QAD4</accession>
<reference evidence="1 2" key="1">
    <citation type="submission" date="2022-12" db="EMBL/GenBank/DDBJ databases">
        <title>Chromosome-scale assembly of the Ensete ventricosum genome.</title>
        <authorList>
            <person name="Dussert Y."/>
            <person name="Stocks J."/>
            <person name="Wendawek A."/>
            <person name="Woldeyes F."/>
            <person name="Nichols R.A."/>
            <person name="Borrell J.S."/>
        </authorList>
    </citation>
    <scope>NUCLEOTIDE SEQUENCE [LARGE SCALE GENOMIC DNA]</scope>
    <source>
        <strain evidence="2">cv. Maze</strain>
        <tissue evidence="1">Seeds</tissue>
    </source>
</reference>
<gene>
    <name evidence="1" type="ORF">OPV22_030631</name>
</gene>
<name>A0AAV8QAD4_ENSVE</name>
<organism evidence="1 2">
    <name type="scientific">Ensete ventricosum</name>
    <name type="common">Abyssinian banana</name>
    <name type="synonym">Musa ensete</name>
    <dbReference type="NCBI Taxonomy" id="4639"/>
    <lineage>
        <taxon>Eukaryota</taxon>
        <taxon>Viridiplantae</taxon>
        <taxon>Streptophyta</taxon>
        <taxon>Embryophyta</taxon>
        <taxon>Tracheophyta</taxon>
        <taxon>Spermatophyta</taxon>
        <taxon>Magnoliopsida</taxon>
        <taxon>Liliopsida</taxon>
        <taxon>Zingiberales</taxon>
        <taxon>Musaceae</taxon>
        <taxon>Ensete</taxon>
    </lineage>
</organism>